<sequence length="297" mass="32827">MVSGSPTPWSHVFASPFGDRFHDIHCTVWGFDNRGPTAILVHGYLQNGREFDPLAIALAREGWRVFCPDLPGHGRSQWHSRSRDYRAGADSRAMATVIAVAVADAPRPSLIHLLGSSMGGGLVLGLATIPGIPLKTTTLVDVNPQWPGPGLERVIELIPSATLFDCHADARAALMHYAQDRGPLTETDIDAIMDYCFVREGEAYRLRFDPALRQSIEDMRGRAGRRDRWPLWDGLRVPTLIVRGEHSVMVSSATAQEMVARNPLAEVITIPDCGHPPWLRRAEEIEPVVSWLVRHAA</sequence>
<dbReference type="InterPro" id="IPR029058">
    <property type="entry name" value="AB_hydrolase_fold"/>
</dbReference>
<dbReference type="InterPro" id="IPR050266">
    <property type="entry name" value="AB_hydrolase_sf"/>
</dbReference>
<evidence type="ECO:0000259" key="1">
    <source>
        <dbReference type="Pfam" id="PF12697"/>
    </source>
</evidence>
<dbReference type="GO" id="GO:0016020">
    <property type="term" value="C:membrane"/>
    <property type="evidence" value="ECO:0007669"/>
    <property type="project" value="TreeGrafter"/>
</dbReference>
<dbReference type="GO" id="GO:0046464">
    <property type="term" value="P:acylglycerol catabolic process"/>
    <property type="evidence" value="ECO:0007669"/>
    <property type="project" value="TreeGrafter"/>
</dbReference>
<name>A0A3N1KM30_9PROT</name>
<dbReference type="OrthoDB" id="9808398at2"/>
<feature type="domain" description="AB hydrolase-1" evidence="1">
    <location>
        <begin position="39"/>
        <end position="285"/>
    </location>
</feature>
<comment type="caution">
    <text evidence="2">The sequence shown here is derived from an EMBL/GenBank/DDBJ whole genome shotgun (WGS) entry which is preliminary data.</text>
</comment>
<dbReference type="SUPFAM" id="SSF53474">
    <property type="entry name" value="alpha/beta-Hydrolases"/>
    <property type="match status" value="1"/>
</dbReference>
<dbReference type="PANTHER" id="PTHR43798:SF5">
    <property type="entry name" value="MONOACYLGLYCEROL LIPASE ABHD6"/>
    <property type="match status" value="1"/>
</dbReference>
<dbReference type="EMBL" id="RJKX01000018">
    <property type="protein sequence ID" value="ROP81394.1"/>
    <property type="molecule type" value="Genomic_DNA"/>
</dbReference>
<evidence type="ECO:0000313" key="2">
    <source>
        <dbReference type="EMBL" id="ROP81394.1"/>
    </source>
</evidence>
<dbReference type="PANTHER" id="PTHR43798">
    <property type="entry name" value="MONOACYLGLYCEROL LIPASE"/>
    <property type="match status" value="1"/>
</dbReference>
<protein>
    <submittedName>
        <fullName evidence="2">Pimeloyl-ACP methyl ester carboxylesterase</fullName>
    </submittedName>
</protein>
<dbReference type="InterPro" id="IPR000073">
    <property type="entry name" value="AB_hydrolase_1"/>
</dbReference>
<dbReference type="GO" id="GO:0047372">
    <property type="term" value="F:monoacylglycerol lipase activity"/>
    <property type="evidence" value="ECO:0007669"/>
    <property type="project" value="TreeGrafter"/>
</dbReference>
<dbReference type="RefSeq" id="WP_123695230.1">
    <property type="nucleotide sequence ID" value="NZ_AP019700.1"/>
</dbReference>
<evidence type="ECO:0000313" key="3">
    <source>
        <dbReference type="Proteomes" id="UP000278222"/>
    </source>
</evidence>
<dbReference type="PRINTS" id="PR00111">
    <property type="entry name" value="ABHYDROLASE"/>
</dbReference>
<reference evidence="2 3" key="1">
    <citation type="submission" date="2018-11" db="EMBL/GenBank/DDBJ databases">
        <title>Genomic Encyclopedia of Type Strains, Phase IV (KMG-IV): sequencing the most valuable type-strain genomes for metagenomic binning, comparative biology and taxonomic classification.</title>
        <authorList>
            <person name="Goeker M."/>
        </authorList>
    </citation>
    <scope>NUCLEOTIDE SEQUENCE [LARGE SCALE GENOMIC DNA]</scope>
    <source>
        <strain evidence="2 3">DSM 5900</strain>
    </source>
</reference>
<dbReference type="AlphaFoldDB" id="A0A3N1KM30"/>
<keyword evidence="3" id="KW-1185">Reference proteome</keyword>
<dbReference type="Gene3D" id="3.40.50.1820">
    <property type="entry name" value="alpha/beta hydrolase"/>
    <property type="match status" value="1"/>
</dbReference>
<dbReference type="Proteomes" id="UP000278222">
    <property type="component" value="Unassembled WGS sequence"/>
</dbReference>
<dbReference type="Pfam" id="PF12697">
    <property type="entry name" value="Abhydrolase_6"/>
    <property type="match status" value="1"/>
</dbReference>
<proteinExistence type="predicted"/>
<organism evidence="2 3">
    <name type="scientific">Stella humosa</name>
    <dbReference type="NCBI Taxonomy" id="94"/>
    <lineage>
        <taxon>Bacteria</taxon>
        <taxon>Pseudomonadati</taxon>
        <taxon>Pseudomonadota</taxon>
        <taxon>Alphaproteobacteria</taxon>
        <taxon>Rhodospirillales</taxon>
        <taxon>Stellaceae</taxon>
        <taxon>Stella</taxon>
    </lineage>
</organism>
<accession>A0A3N1KM30</accession>
<gene>
    <name evidence="2" type="ORF">EDC65_5252</name>
</gene>